<comment type="caution">
    <text evidence="1">The sequence shown here is derived from an EMBL/GenBank/DDBJ whole genome shotgun (WGS) entry which is preliminary data.</text>
</comment>
<reference evidence="1" key="1">
    <citation type="submission" date="2020-05" db="EMBL/GenBank/DDBJ databases">
        <title>Phylogenomic resolution of chytrid fungi.</title>
        <authorList>
            <person name="Stajich J.E."/>
            <person name="Amses K."/>
            <person name="Simmons R."/>
            <person name="Seto K."/>
            <person name="Myers J."/>
            <person name="Bonds A."/>
            <person name="Quandt C.A."/>
            <person name="Barry K."/>
            <person name="Liu P."/>
            <person name="Grigoriev I."/>
            <person name="Longcore J.E."/>
            <person name="James T.Y."/>
        </authorList>
    </citation>
    <scope>NUCLEOTIDE SEQUENCE</scope>
    <source>
        <strain evidence="1">JEL0513</strain>
    </source>
</reference>
<dbReference type="EMBL" id="JADGJH010001268">
    <property type="protein sequence ID" value="KAJ3115816.1"/>
    <property type="molecule type" value="Genomic_DNA"/>
</dbReference>
<name>A0AAD5XF03_9FUNG</name>
<organism evidence="1 2">
    <name type="scientific">Physocladia obscura</name>
    <dbReference type="NCBI Taxonomy" id="109957"/>
    <lineage>
        <taxon>Eukaryota</taxon>
        <taxon>Fungi</taxon>
        <taxon>Fungi incertae sedis</taxon>
        <taxon>Chytridiomycota</taxon>
        <taxon>Chytridiomycota incertae sedis</taxon>
        <taxon>Chytridiomycetes</taxon>
        <taxon>Chytridiales</taxon>
        <taxon>Chytriomycetaceae</taxon>
        <taxon>Physocladia</taxon>
    </lineage>
</organism>
<dbReference type="Proteomes" id="UP001211907">
    <property type="component" value="Unassembled WGS sequence"/>
</dbReference>
<evidence type="ECO:0000313" key="2">
    <source>
        <dbReference type="Proteomes" id="UP001211907"/>
    </source>
</evidence>
<protein>
    <submittedName>
        <fullName evidence="1">Uncharacterized protein</fullName>
    </submittedName>
</protein>
<gene>
    <name evidence="1" type="ORF">HK100_001229</name>
</gene>
<proteinExistence type="predicted"/>
<keyword evidence="2" id="KW-1185">Reference proteome</keyword>
<accession>A0AAD5XF03</accession>
<sequence length="61" mass="6405">MASWEINNILETISKMNLPSGGCVLVTDPAANDVLADANCSIHDLLNVGVRGAISVVDTEH</sequence>
<dbReference type="AlphaFoldDB" id="A0AAD5XF03"/>
<evidence type="ECO:0000313" key="1">
    <source>
        <dbReference type="EMBL" id="KAJ3115816.1"/>
    </source>
</evidence>